<protein>
    <submittedName>
        <fullName evidence="1">Uncharacterized protein</fullName>
    </submittedName>
</protein>
<keyword evidence="2" id="KW-1185">Reference proteome</keyword>
<gene>
    <name evidence="1" type="ORF">T05_15220</name>
</gene>
<dbReference type="Proteomes" id="UP000055048">
    <property type="component" value="Unassembled WGS sequence"/>
</dbReference>
<sequence>MTNISVYRQLFAVISLLVIHLLVVFEQCRINSYSVQALENQVSLLLPLCLHARGWQDLTSSIQFVCECTLIFLTLLAMRIAFCCFGEELGYFVPLLC</sequence>
<accession>A0A0V0TZI8</accession>
<evidence type="ECO:0000313" key="2">
    <source>
        <dbReference type="Proteomes" id="UP000055048"/>
    </source>
</evidence>
<proteinExistence type="predicted"/>
<name>A0A0V0TZI8_9BILA</name>
<reference evidence="1 2" key="1">
    <citation type="submission" date="2015-01" db="EMBL/GenBank/DDBJ databases">
        <title>Evolution of Trichinella species and genotypes.</title>
        <authorList>
            <person name="Korhonen P.K."/>
            <person name="Edoardo P."/>
            <person name="Giuseppe L.R."/>
            <person name="Gasser R.B."/>
        </authorList>
    </citation>
    <scope>NUCLEOTIDE SEQUENCE [LARGE SCALE GENOMIC DNA]</scope>
    <source>
        <strain evidence="1">ISS417</strain>
    </source>
</reference>
<dbReference type="AlphaFoldDB" id="A0A0V0TZI8"/>
<comment type="caution">
    <text evidence="1">The sequence shown here is derived from an EMBL/GenBank/DDBJ whole genome shotgun (WGS) entry which is preliminary data.</text>
</comment>
<evidence type="ECO:0000313" key="1">
    <source>
        <dbReference type="EMBL" id="KRX44452.1"/>
    </source>
</evidence>
<dbReference type="EMBL" id="JYDJ01000096">
    <property type="protein sequence ID" value="KRX44452.1"/>
    <property type="molecule type" value="Genomic_DNA"/>
</dbReference>
<organism evidence="1 2">
    <name type="scientific">Trichinella murrelli</name>
    <dbReference type="NCBI Taxonomy" id="144512"/>
    <lineage>
        <taxon>Eukaryota</taxon>
        <taxon>Metazoa</taxon>
        <taxon>Ecdysozoa</taxon>
        <taxon>Nematoda</taxon>
        <taxon>Enoplea</taxon>
        <taxon>Dorylaimia</taxon>
        <taxon>Trichinellida</taxon>
        <taxon>Trichinellidae</taxon>
        <taxon>Trichinella</taxon>
    </lineage>
</organism>